<dbReference type="GeneID" id="17325393"/>
<dbReference type="PANTHER" id="PTHR43582:SF5">
    <property type="entry name" value="ABC TRANSPORTER"/>
    <property type="match status" value="1"/>
</dbReference>
<protein>
    <recommendedName>
        <fullName evidence="1">Probable ATP-dependent transporter ycf16</fullName>
    </recommendedName>
</protein>
<feature type="region of interest" description="Disordered" evidence="4">
    <location>
        <begin position="413"/>
        <end position="432"/>
    </location>
</feature>
<proteinExistence type="predicted"/>
<dbReference type="OrthoDB" id="10255969at2759"/>
<dbReference type="GO" id="GO:0005524">
    <property type="term" value="F:ATP binding"/>
    <property type="evidence" value="ECO:0007669"/>
    <property type="project" value="UniProtKB-KW"/>
</dbReference>
<reference evidence="7" key="1">
    <citation type="journal article" date="2013" name="Proc. Natl. Acad. Sci. U.S.A.">
        <title>Genome structure and metabolic features in the red seaweed Chondrus crispus shed light on evolution of the Archaeplastida.</title>
        <authorList>
            <person name="Collen J."/>
            <person name="Porcel B."/>
            <person name="Carre W."/>
            <person name="Ball S.G."/>
            <person name="Chaparro C."/>
            <person name="Tonon T."/>
            <person name="Barbeyron T."/>
            <person name="Michel G."/>
            <person name="Noel B."/>
            <person name="Valentin K."/>
            <person name="Elias M."/>
            <person name="Artiguenave F."/>
            <person name="Arun A."/>
            <person name="Aury J.M."/>
            <person name="Barbosa-Neto J.F."/>
            <person name="Bothwell J.H."/>
            <person name="Bouget F.Y."/>
            <person name="Brillet L."/>
            <person name="Cabello-Hurtado F."/>
            <person name="Capella-Gutierrez S."/>
            <person name="Charrier B."/>
            <person name="Cladiere L."/>
            <person name="Cock J.M."/>
            <person name="Coelho S.M."/>
            <person name="Colleoni C."/>
            <person name="Czjzek M."/>
            <person name="Da Silva C."/>
            <person name="Delage L."/>
            <person name="Denoeud F."/>
            <person name="Deschamps P."/>
            <person name="Dittami S.M."/>
            <person name="Gabaldon T."/>
            <person name="Gachon C.M."/>
            <person name="Groisillier A."/>
            <person name="Herve C."/>
            <person name="Jabbari K."/>
            <person name="Katinka M."/>
            <person name="Kloareg B."/>
            <person name="Kowalczyk N."/>
            <person name="Labadie K."/>
            <person name="Leblanc C."/>
            <person name="Lopez P.J."/>
            <person name="McLachlan D.H."/>
            <person name="Meslet-Cladiere L."/>
            <person name="Moustafa A."/>
            <person name="Nehr Z."/>
            <person name="Nyvall Collen P."/>
            <person name="Panaud O."/>
            <person name="Partensky F."/>
            <person name="Poulain J."/>
            <person name="Rensing S.A."/>
            <person name="Rousvoal S."/>
            <person name="Samson G."/>
            <person name="Symeonidi A."/>
            <person name="Weissenbach J."/>
            <person name="Zambounis A."/>
            <person name="Wincker P."/>
            <person name="Boyen C."/>
        </authorList>
    </citation>
    <scope>NUCLEOTIDE SEQUENCE [LARGE SCALE GENOMIC DNA]</scope>
    <source>
        <strain evidence="7">cv. Stackhouse</strain>
    </source>
</reference>
<keyword evidence="2" id="KW-0547">Nucleotide-binding</keyword>
<evidence type="ECO:0000256" key="2">
    <source>
        <dbReference type="ARBA" id="ARBA00022741"/>
    </source>
</evidence>
<feature type="domain" description="ABC transporter" evidence="5">
    <location>
        <begin position="82"/>
        <end position="326"/>
    </location>
</feature>
<accession>R7QK02</accession>
<dbReference type="InterPro" id="IPR003439">
    <property type="entry name" value="ABC_transporter-like_ATP-bd"/>
</dbReference>
<dbReference type="PhylomeDB" id="R7QK02"/>
<dbReference type="Proteomes" id="UP000012073">
    <property type="component" value="Unassembled WGS sequence"/>
</dbReference>
<name>R7QK02_CHOCR</name>
<dbReference type="PROSITE" id="PS50893">
    <property type="entry name" value="ABC_TRANSPORTER_2"/>
    <property type="match status" value="1"/>
</dbReference>
<evidence type="ECO:0000313" key="6">
    <source>
        <dbReference type="EMBL" id="CDF37806.1"/>
    </source>
</evidence>
<dbReference type="GO" id="GO:0016887">
    <property type="term" value="F:ATP hydrolysis activity"/>
    <property type="evidence" value="ECO:0007669"/>
    <property type="project" value="InterPro"/>
</dbReference>
<sequence length="432" mass="47436">MTPCFVAPVSIRPGARSPTGTTACQQAGCLRFSLFLPSSSHRQNPPARQAHRHKAPTMLFNFFYNRAEDIDLDKLAEKHPAVLVTDLRKTFKKRVKGKGSDKKENKIITALDGVSFSANRGQVLGLLGPNSSGKTTTLRCISTMSDPDSGTAQMFGIDVHKDPYLAREMLGFVAQSAGLDKVLTGREHLELFADLAHLDRATKRRNIEAYIEVLGLKDFIDRQAGVYSGGVIRRLDMAIALLHQPPILILDEPTVGLDVESRMVIWNVLRHHRSQGGTIILTSHYLEEVDVLSDKVVIMDKGVVIAEGTPTELKNSLGGDRISIRLQEFTEMEEAELACATLRKRGLAQEAIINRVRNNTLELVVSSSNARVGGEIVGALGEIGFEKLFSFSQSKPTLDDVYLAATGQSLSDADQVAKEKRTDKAMRQESMA</sequence>
<evidence type="ECO:0000259" key="5">
    <source>
        <dbReference type="PROSITE" id="PS50893"/>
    </source>
</evidence>
<dbReference type="KEGG" id="ccp:CHC_T00005733001"/>
<gene>
    <name evidence="6" type="ORF">CHC_T00005733001</name>
</gene>
<keyword evidence="3" id="KW-0067">ATP-binding</keyword>
<dbReference type="AlphaFoldDB" id="R7QK02"/>
<evidence type="ECO:0000256" key="1">
    <source>
        <dbReference type="ARBA" id="ARBA00014334"/>
    </source>
</evidence>
<dbReference type="SMART" id="SM00382">
    <property type="entry name" value="AAA"/>
    <property type="match status" value="1"/>
</dbReference>
<keyword evidence="7" id="KW-1185">Reference proteome</keyword>
<organism evidence="6 7">
    <name type="scientific">Chondrus crispus</name>
    <name type="common">Carrageen Irish moss</name>
    <name type="synonym">Polymorpha crispa</name>
    <dbReference type="NCBI Taxonomy" id="2769"/>
    <lineage>
        <taxon>Eukaryota</taxon>
        <taxon>Rhodophyta</taxon>
        <taxon>Florideophyceae</taxon>
        <taxon>Rhodymeniophycidae</taxon>
        <taxon>Gigartinales</taxon>
        <taxon>Gigartinaceae</taxon>
        <taxon>Chondrus</taxon>
    </lineage>
</organism>
<dbReference type="EMBL" id="HG001871">
    <property type="protein sequence ID" value="CDF37806.1"/>
    <property type="molecule type" value="Genomic_DNA"/>
</dbReference>
<evidence type="ECO:0000256" key="4">
    <source>
        <dbReference type="SAM" id="MobiDB-lite"/>
    </source>
</evidence>
<dbReference type="STRING" id="2769.R7QK02"/>
<dbReference type="InterPro" id="IPR003593">
    <property type="entry name" value="AAA+_ATPase"/>
</dbReference>
<dbReference type="OMA" id="GYVGQGN"/>
<dbReference type="Pfam" id="PF00005">
    <property type="entry name" value="ABC_tran"/>
    <property type="match status" value="1"/>
</dbReference>
<evidence type="ECO:0000256" key="3">
    <source>
        <dbReference type="ARBA" id="ARBA00022840"/>
    </source>
</evidence>
<dbReference type="RefSeq" id="XP_005717677.1">
    <property type="nucleotide sequence ID" value="XM_005717620.1"/>
</dbReference>
<evidence type="ECO:0000313" key="7">
    <source>
        <dbReference type="Proteomes" id="UP000012073"/>
    </source>
</evidence>
<dbReference type="Gramene" id="CDF37806">
    <property type="protein sequence ID" value="CDF37806"/>
    <property type="gene ID" value="CHC_T00005733001"/>
</dbReference>
<dbReference type="Gene3D" id="3.40.50.300">
    <property type="entry name" value="P-loop containing nucleotide triphosphate hydrolases"/>
    <property type="match status" value="1"/>
</dbReference>
<dbReference type="SUPFAM" id="SSF52540">
    <property type="entry name" value="P-loop containing nucleoside triphosphate hydrolases"/>
    <property type="match status" value="1"/>
</dbReference>
<dbReference type="InterPro" id="IPR027417">
    <property type="entry name" value="P-loop_NTPase"/>
</dbReference>
<dbReference type="PANTHER" id="PTHR43582">
    <property type="entry name" value="LINEARMYCIN RESISTANCE ATP-BINDING PROTEIN LNRL"/>
    <property type="match status" value="1"/>
</dbReference>
<feature type="compositionally biased region" description="Basic and acidic residues" evidence="4">
    <location>
        <begin position="415"/>
        <end position="432"/>
    </location>
</feature>